<dbReference type="SUPFAM" id="SSF51306">
    <property type="entry name" value="LexA/Signal peptidase"/>
    <property type="match status" value="1"/>
</dbReference>
<dbReference type="AlphaFoldDB" id="A0A9Q9DB03"/>
<organism evidence="2 3">
    <name type="scientific">Ensifer adhaerens</name>
    <name type="common">Sinorhizobium morelense</name>
    <dbReference type="NCBI Taxonomy" id="106592"/>
    <lineage>
        <taxon>Bacteria</taxon>
        <taxon>Pseudomonadati</taxon>
        <taxon>Pseudomonadota</taxon>
        <taxon>Alphaproteobacteria</taxon>
        <taxon>Hyphomicrobiales</taxon>
        <taxon>Rhizobiaceae</taxon>
        <taxon>Sinorhizobium/Ensifer group</taxon>
        <taxon>Ensifer</taxon>
    </lineage>
</organism>
<dbReference type="EMBL" id="CP098807">
    <property type="protein sequence ID" value="USJ25208.1"/>
    <property type="molecule type" value="Genomic_DNA"/>
</dbReference>
<dbReference type="Pfam" id="PF00717">
    <property type="entry name" value="Peptidase_S24"/>
    <property type="match status" value="1"/>
</dbReference>
<dbReference type="Proteomes" id="UP001055460">
    <property type="component" value="Chromosome"/>
</dbReference>
<evidence type="ECO:0000313" key="3">
    <source>
        <dbReference type="Proteomes" id="UP001055460"/>
    </source>
</evidence>
<sequence>MDDGNEIWDASAMDELRHLIREAVDAKKTTYKDLSIAIGKNHAYIQQFVERETPRELRERDARAIVELIQGAAAAGEAAPRRAPGFAPQIVPGEQLVGHRDLPIFAAAQGGDGHVIVTFDAVEYVKRPSVLEGVKGAYGIYLTGSSMIPAYEPGDMALVHPHLPPTRDKDVVLYHVPPANDAEAIIKRLVSFNDREWTLRQYNPSLEFTESRVEWSFCHRVVGKYSAR</sequence>
<reference evidence="2" key="1">
    <citation type="submission" date="2022-06" db="EMBL/GenBank/DDBJ databases">
        <title>Physiological and biochemical characterization and genomic elucidation of a strain of the genus Ensifer adhaerens M8 that combines arsenic oxidation and chromium reduction.</title>
        <authorList>
            <person name="Li X."/>
            <person name="Yu c."/>
        </authorList>
    </citation>
    <scope>NUCLEOTIDE SEQUENCE</scope>
    <source>
        <strain evidence="2">M8</strain>
    </source>
</reference>
<dbReference type="InterPro" id="IPR015927">
    <property type="entry name" value="Peptidase_S24_S26A/B/C"/>
</dbReference>
<feature type="domain" description="Peptidase S24/S26A/S26B/S26C" evidence="1">
    <location>
        <begin position="128"/>
        <end position="207"/>
    </location>
</feature>
<dbReference type="RefSeq" id="WP_244546691.1">
    <property type="nucleotide sequence ID" value="NZ_CP098807.1"/>
</dbReference>
<gene>
    <name evidence="2" type="ORF">NE863_09650</name>
</gene>
<evidence type="ECO:0000259" key="1">
    <source>
        <dbReference type="Pfam" id="PF00717"/>
    </source>
</evidence>
<proteinExistence type="predicted"/>
<dbReference type="Gene3D" id="2.10.109.10">
    <property type="entry name" value="Umud Fragment, subunit A"/>
    <property type="match status" value="1"/>
</dbReference>
<evidence type="ECO:0000313" key="2">
    <source>
        <dbReference type="EMBL" id="USJ25208.1"/>
    </source>
</evidence>
<dbReference type="InterPro" id="IPR039418">
    <property type="entry name" value="LexA-like"/>
</dbReference>
<name>A0A9Q9DB03_ENSAD</name>
<dbReference type="CDD" id="cd06529">
    <property type="entry name" value="S24_LexA-like"/>
    <property type="match status" value="1"/>
</dbReference>
<dbReference type="InterPro" id="IPR036286">
    <property type="entry name" value="LexA/Signal_pep-like_sf"/>
</dbReference>
<protein>
    <submittedName>
        <fullName evidence="2">S24 family peptidase</fullName>
    </submittedName>
</protein>
<accession>A0A9Q9DB03</accession>